<name>E6QH12_9ZZZZ</name>
<organism evidence="1">
    <name type="scientific">mine drainage metagenome</name>
    <dbReference type="NCBI Taxonomy" id="410659"/>
    <lineage>
        <taxon>unclassified sequences</taxon>
        <taxon>metagenomes</taxon>
        <taxon>ecological metagenomes</taxon>
    </lineage>
</organism>
<evidence type="ECO:0000313" key="1">
    <source>
        <dbReference type="EMBL" id="CBI06526.1"/>
    </source>
</evidence>
<sequence>MADIFRIMGVKFLGPPNIFFIKWMLNTTLNIHHYTFIHQVADYRTNQTTRIFRLGHECASFFTVIAVRTRAISRRTVRKREVLANCPVACCIRNLNCSSKRTSN</sequence>
<dbReference type="AlphaFoldDB" id="E6QH12"/>
<gene>
    <name evidence="1" type="ORF">CARN5_3243</name>
</gene>
<accession>E6QH12</accession>
<reference evidence="1" key="1">
    <citation type="submission" date="2009-10" db="EMBL/GenBank/DDBJ databases">
        <title>Diversity of trophic interactions inside an arsenic-rich microbial ecosystem.</title>
        <authorList>
            <person name="Bertin P.N."/>
            <person name="Heinrich-Salmeron A."/>
            <person name="Pelletier E."/>
            <person name="Goulhen-Chollet F."/>
            <person name="Arsene-Ploetze F."/>
            <person name="Gallien S."/>
            <person name="Calteau A."/>
            <person name="Vallenet D."/>
            <person name="Casiot C."/>
            <person name="Chane-Woon-Ming B."/>
            <person name="Giloteaux L."/>
            <person name="Barakat M."/>
            <person name="Bonnefoy V."/>
            <person name="Bruneel O."/>
            <person name="Chandler M."/>
            <person name="Cleiss J."/>
            <person name="Duran R."/>
            <person name="Elbaz-Poulichet F."/>
            <person name="Fonknechten N."/>
            <person name="Lauga B."/>
            <person name="Mornico D."/>
            <person name="Ortet P."/>
            <person name="Schaeffer C."/>
            <person name="Siguier P."/>
            <person name="Alexander Thil Smith A."/>
            <person name="Van Dorsselaer A."/>
            <person name="Weissenbach J."/>
            <person name="Medigue C."/>
            <person name="Le Paslier D."/>
        </authorList>
    </citation>
    <scope>NUCLEOTIDE SEQUENCE</scope>
</reference>
<protein>
    <submittedName>
        <fullName evidence="1">Uncharacterized protein</fullName>
    </submittedName>
</protein>
<proteinExistence type="predicted"/>
<dbReference type="EMBL" id="CABP01000186">
    <property type="protein sequence ID" value="CBI06526.1"/>
    <property type="molecule type" value="Genomic_DNA"/>
</dbReference>
<comment type="caution">
    <text evidence="1">The sequence shown here is derived from an EMBL/GenBank/DDBJ whole genome shotgun (WGS) entry which is preliminary data.</text>
</comment>